<evidence type="ECO:0000313" key="1">
    <source>
        <dbReference type="EMBL" id="KAJ8109067.1"/>
    </source>
</evidence>
<dbReference type="EMBL" id="JAPHNI010000660">
    <property type="protein sequence ID" value="KAJ8109067.1"/>
    <property type="molecule type" value="Genomic_DNA"/>
</dbReference>
<keyword evidence="2" id="KW-1185">Reference proteome</keyword>
<organism evidence="1 2">
    <name type="scientific">Boeremia exigua</name>
    <dbReference type="NCBI Taxonomy" id="749465"/>
    <lineage>
        <taxon>Eukaryota</taxon>
        <taxon>Fungi</taxon>
        <taxon>Dikarya</taxon>
        <taxon>Ascomycota</taxon>
        <taxon>Pezizomycotina</taxon>
        <taxon>Dothideomycetes</taxon>
        <taxon>Pleosporomycetidae</taxon>
        <taxon>Pleosporales</taxon>
        <taxon>Pleosporineae</taxon>
        <taxon>Didymellaceae</taxon>
        <taxon>Boeremia</taxon>
    </lineage>
</organism>
<reference evidence="1" key="1">
    <citation type="submission" date="2022-11" db="EMBL/GenBank/DDBJ databases">
        <title>Genome Sequence of Boeremia exigua.</title>
        <authorList>
            <person name="Buettner E."/>
        </authorList>
    </citation>
    <scope>NUCLEOTIDE SEQUENCE</scope>
    <source>
        <strain evidence="1">CU02</strain>
    </source>
</reference>
<accession>A0ACC2I131</accession>
<dbReference type="Proteomes" id="UP001153331">
    <property type="component" value="Unassembled WGS sequence"/>
</dbReference>
<name>A0ACC2I131_9PLEO</name>
<proteinExistence type="predicted"/>
<comment type="caution">
    <text evidence="1">The sequence shown here is derived from an EMBL/GenBank/DDBJ whole genome shotgun (WGS) entry which is preliminary data.</text>
</comment>
<evidence type="ECO:0000313" key="2">
    <source>
        <dbReference type="Proteomes" id="UP001153331"/>
    </source>
</evidence>
<gene>
    <name evidence="1" type="ORF">OPT61_g7724</name>
</gene>
<sequence length="300" mass="33868">MVSVPKEYYLISEAGRGVTARVYFCLPAPQVQFLAKHGPLTPDSLGFDGLRRSIVAVKVSPSKPLIGREYTALKAIQNCTVLNADAMRRHFLEVKSVGAFGGFGTAQSCVAFEAIDSPITLADVVQECSDEVKIPIPLVYHFFLSLMPALLFLKDGVKWAHNDIKEDNIMCRVYEGSPFDLPEFVFVDFGMAYSIEAVKDDSGDWKNLLGLLRMLAEHAEPSDDQQWLGFKRMLDGEAHRTRWQVDDEVDKIWRTWRDVAVAARSKRKMGEMSRVDDMFERMAQRKGRVTDEIVVKAIEN</sequence>
<protein>
    <submittedName>
        <fullName evidence="1">Uncharacterized protein</fullName>
    </submittedName>
</protein>